<dbReference type="PANTHER" id="PTHR47326">
    <property type="entry name" value="TRANSPOSABLE ELEMENT TC3 TRANSPOSASE-LIKE PROTEIN"/>
    <property type="match status" value="1"/>
</dbReference>
<reference evidence="1 2" key="1">
    <citation type="journal article" date="2019" name="Sci. Rep.">
        <title>Orb-weaving spider Araneus ventricosus genome elucidates the spidroin gene catalogue.</title>
        <authorList>
            <person name="Kono N."/>
            <person name="Nakamura H."/>
            <person name="Ohtoshi R."/>
            <person name="Moran D.A.P."/>
            <person name="Shinohara A."/>
            <person name="Yoshida Y."/>
            <person name="Fujiwara M."/>
            <person name="Mori M."/>
            <person name="Tomita M."/>
            <person name="Arakawa K."/>
        </authorList>
    </citation>
    <scope>NUCLEOTIDE SEQUENCE [LARGE SCALE GENOMIC DNA]</scope>
</reference>
<keyword evidence="2" id="KW-1185">Reference proteome</keyword>
<dbReference type="GO" id="GO:0003676">
    <property type="term" value="F:nucleic acid binding"/>
    <property type="evidence" value="ECO:0007669"/>
    <property type="project" value="InterPro"/>
</dbReference>
<dbReference type="PANTHER" id="PTHR47326:SF1">
    <property type="entry name" value="HTH PSQ-TYPE DOMAIN-CONTAINING PROTEIN"/>
    <property type="match status" value="1"/>
</dbReference>
<dbReference type="EMBL" id="BGPR01008531">
    <property type="protein sequence ID" value="GBN34414.1"/>
    <property type="molecule type" value="Genomic_DNA"/>
</dbReference>
<dbReference type="Proteomes" id="UP000499080">
    <property type="component" value="Unassembled WGS sequence"/>
</dbReference>
<dbReference type="Gene3D" id="3.30.420.10">
    <property type="entry name" value="Ribonuclease H-like superfamily/Ribonuclease H"/>
    <property type="match status" value="1"/>
</dbReference>
<protein>
    <submittedName>
        <fullName evidence="1">Uncharacterized protein</fullName>
    </submittedName>
</protein>
<evidence type="ECO:0000313" key="1">
    <source>
        <dbReference type="EMBL" id="GBN34414.1"/>
    </source>
</evidence>
<comment type="caution">
    <text evidence="1">The sequence shown here is derived from an EMBL/GenBank/DDBJ whole genome shotgun (WGS) entry which is preliminary data.</text>
</comment>
<dbReference type="InterPro" id="IPR036397">
    <property type="entry name" value="RNaseH_sf"/>
</dbReference>
<accession>A0A4Y2N717</accession>
<dbReference type="AlphaFoldDB" id="A0A4Y2N717"/>
<proteinExistence type="predicted"/>
<organism evidence="1 2">
    <name type="scientific">Araneus ventricosus</name>
    <name type="common">Orbweaver spider</name>
    <name type="synonym">Epeira ventricosa</name>
    <dbReference type="NCBI Taxonomy" id="182803"/>
    <lineage>
        <taxon>Eukaryota</taxon>
        <taxon>Metazoa</taxon>
        <taxon>Ecdysozoa</taxon>
        <taxon>Arthropoda</taxon>
        <taxon>Chelicerata</taxon>
        <taxon>Arachnida</taxon>
        <taxon>Araneae</taxon>
        <taxon>Araneomorphae</taxon>
        <taxon>Entelegynae</taxon>
        <taxon>Araneoidea</taxon>
        <taxon>Araneidae</taxon>
        <taxon>Araneus</taxon>
    </lineage>
</organism>
<name>A0A4Y2N717_ARAVE</name>
<gene>
    <name evidence="1" type="ORF">AVEN_51170_1</name>
</gene>
<evidence type="ECO:0000313" key="2">
    <source>
        <dbReference type="Proteomes" id="UP000499080"/>
    </source>
</evidence>
<sequence>MPIISVLIVQVPCHLQIQGESKLLLQNKRGDSTHPDKHFLNATYPARWIGHGGPVAWPPRSLNFNPLDFFFWGHMKSLVNEMPVDSAEDLVARINVAADKINTPPGTLERVC</sequence>